<dbReference type="AlphaFoldDB" id="A0A0M3J1G8"/>
<dbReference type="GO" id="GO:0097730">
    <property type="term" value="C:non-motile cilium"/>
    <property type="evidence" value="ECO:0007669"/>
    <property type="project" value="TreeGrafter"/>
</dbReference>
<dbReference type="GO" id="GO:0061512">
    <property type="term" value="P:protein localization to cilium"/>
    <property type="evidence" value="ECO:0007669"/>
    <property type="project" value="TreeGrafter"/>
</dbReference>
<name>A0A0M3J1G8_ANISI</name>
<accession>A0A0M3J1G8</accession>
<proteinExistence type="predicted"/>
<dbReference type="WBParaSite" id="ASIM_0000136901-mRNA-1">
    <property type="protein sequence ID" value="ASIM_0000136901-mRNA-1"/>
    <property type="gene ID" value="ASIM_0000136901"/>
</dbReference>
<evidence type="ECO:0000313" key="3">
    <source>
        <dbReference type="WBParaSite" id="ASIM_0000136901-mRNA-1"/>
    </source>
</evidence>
<dbReference type="GO" id="GO:0035721">
    <property type="term" value="P:intraciliary retrograde transport"/>
    <property type="evidence" value="ECO:0007669"/>
    <property type="project" value="TreeGrafter"/>
</dbReference>
<sequence length="131" mass="14927">LVEFEVSDDISADEARQLIEAEPPLSNTDSNPFQKQLQKKGVKLMADREILLSLEKNQVIIADLPKPLKIRFYYSIIPEISITICNSCFRMFHADDFEMAYLRSGGCPFCRNVPQRNSNAISVDDDELDDL</sequence>
<dbReference type="PANTHER" id="PTHR12764:SF4">
    <property type="entry name" value="INTRAFLAGELLAR TRANSPORT PROTEIN 122 HOMOLOG"/>
    <property type="match status" value="1"/>
</dbReference>
<reference evidence="3" key="1">
    <citation type="submission" date="2017-02" db="UniProtKB">
        <authorList>
            <consortium name="WormBaseParasite"/>
        </authorList>
    </citation>
    <scope>IDENTIFICATION</scope>
</reference>
<keyword evidence="2" id="KW-0677">Repeat</keyword>
<protein>
    <submittedName>
        <fullName evidence="3">Intraflagellar transport protein 122 homolog (inferred by orthology to a human protein)</fullName>
    </submittedName>
</protein>
<organism evidence="3">
    <name type="scientific">Anisakis simplex</name>
    <name type="common">Herring worm</name>
    <dbReference type="NCBI Taxonomy" id="6269"/>
    <lineage>
        <taxon>Eukaryota</taxon>
        <taxon>Metazoa</taxon>
        <taxon>Ecdysozoa</taxon>
        <taxon>Nematoda</taxon>
        <taxon>Chromadorea</taxon>
        <taxon>Rhabditida</taxon>
        <taxon>Spirurina</taxon>
        <taxon>Ascaridomorpha</taxon>
        <taxon>Ascaridoidea</taxon>
        <taxon>Anisakidae</taxon>
        <taxon>Anisakis</taxon>
        <taxon>Anisakis simplex complex</taxon>
    </lineage>
</organism>
<dbReference type="GO" id="GO:0030991">
    <property type="term" value="C:intraciliary transport particle A"/>
    <property type="evidence" value="ECO:0007669"/>
    <property type="project" value="TreeGrafter"/>
</dbReference>
<dbReference type="InterPro" id="IPR039857">
    <property type="entry name" value="Ift122/121"/>
</dbReference>
<evidence type="ECO:0000256" key="2">
    <source>
        <dbReference type="ARBA" id="ARBA00022737"/>
    </source>
</evidence>
<dbReference type="PANTHER" id="PTHR12764">
    <property type="entry name" value="WD REPEAT DOMAIN-RELATED"/>
    <property type="match status" value="1"/>
</dbReference>
<dbReference type="GO" id="GO:1905515">
    <property type="term" value="P:non-motile cilium assembly"/>
    <property type="evidence" value="ECO:0007669"/>
    <property type="project" value="TreeGrafter"/>
</dbReference>
<dbReference type="Pfam" id="PF25143">
    <property type="entry name" value="Zn_ribbon_IFT122_C"/>
    <property type="match status" value="1"/>
</dbReference>
<evidence type="ECO:0000256" key="1">
    <source>
        <dbReference type="ARBA" id="ARBA00022574"/>
    </source>
</evidence>
<keyword evidence="1" id="KW-0853">WD repeat</keyword>